<sequence length="1562" mass="171886">MSGPPGPSRSPYPFSPYQHIEKSPSNHSTNLGRASQPHAVVEAGLSRSTSSQAARSQSSSSQPRSQSRIRRSSTYRPSEAIDLTINKRDKGKGKQTEPIDLTLTDTDEEEEMNRAVSQGSSSGPIIMVDKNGVPISSRDKGKGKGRYKPEMVNGNSNKRSPSFHPGYSKSTPLNPHPQNGRSSSSQSLRTKSPYLSPNKPSTSRGLHRHEAIDIRFNSSASTSPVVHPKPLHPINDGNLSVNNTTDNARTSSKMSSSSSQPTTFPKRRLAKSTSSNSINLPSNQRSSSIIKSERAISSSPGKQKKMIAQPVMTRPGSTAEWEARIAERERQRPLNENTKAKSQEGSPSRIRTTTPMSRMNWEPMKMKRSISRESLALSSGSGSGSQNRVKNESPLKKTIPLPSVAESPPKPTIASSSQSKQTHPPAQSEATSTNAHIRPKTPTKPLTQQNLIKTTPQNFFVPRPNSEAGPSRPTHSPVKSKHFPPKHNEEELPYRPHIHLQPGTEQTRKPSRERPKPGAYTLPAIDADMNDWPRTESTHSAGGSKKRDDKEKKEKRRNITSSQKASSNKVPPNHTSTSKHAPIKPNTTPQNQQNGIISRTSSSTSSSLTPLSSPSSSPSSKNKRSDQKESSYKPSPVKSLSASPIKGRPFPRLFGDETPVSGVITPKKDNADSPKSEEKEKDQEKEKETDVDAETKVDIEDILADFADFDWAASDDEGSAKGSDEHTVEDGSNALKEEIPSNPALALSPSNPVHKSPTKQSSILQTKLPSSSQTRASPPTTPRSSQKRPHPSSSPTESRKRRNISERYDQFFEEQRAQEEKEKEEERERERQLEDGLKDLVGGGNGDEREEEDGGGDLDGFFDNIASSKPIVKSPIKPNMKSAILSRQQLRKAKIESEKAARRKAKLEAIERFAQAEKLEIQKLENKEFAKIVRGIKKNKDIDEFLKDRRSSGAYPTPDSGSDSPLSDLDDDEDGGSLDEMDVDLDHSFGLEGDLSLAQEEERNFNDLVDSLRRGGVGVDEGLIRDAKASIMVTPAEKEGLDWEGFWEVDPLRPDIKDQMKVIPFKIASEDPILQLICEMTQLPDPDLESLGNIVSSGVLSFVENGKRELANELFVNAISSSDPRWSAFARSRFIDLVQTKNYLQQEDVQTFLQSGIKLLCDLGARRSILSTLASKVEIDQVDNGKGVTTGREEACGMVCRILVTVNKSKGEKETGSIDATTDLQWIPILLLLSIDNTTSSALKRTINDTVQVLLIRLFSDADDVNRFVHTIARSIVTSSAIYTNAVKVAILDSLAQKSRECRLIYRWLAVEWLLPGTLIKVEQMDKTPSVPPIPYLLSSIGNLSIIIDPQTDDKTEPDWYEINHLITFLYGSVSDIDTLLEELGMDFGDTATTGAFGNKSIKDIMMECEIERVREGLRRIRDLISDQSNGTLKSTVKARLHQLYEIARLTLSLANKKRVRARRLGKGLKVGSKGQTRLDFSVKREKTDSQRDEGKVGGGGAVLEKKGLQDEVTRGVLVEKNDSNELREGGLGGVTMEKKDSNDSGSGSGKGEGEDVEMLLG</sequence>
<proteinExistence type="predicted"/>
<reference evidence="3" key="2">
    <citation type="submission" date="2024-02" db="EMBL/GenBank/DDBJ databases">
        <title>Comparative genomics of Cryptococcus and Kwoniella reveals pathogenesis evolution and contrasting modes of karyotype evolution via chromosome fusion or intercentromeric recombination.</title>
        <authorList>
            <person name="Coelho M.A."/>
            <person name="David-Palma M."/>
            <person name="Shea T."/>
            <person name="Bowers K."/>
            <person name="McGinley-Smith S."/>
            <person name="Mohammad A.W."/>
            <person name="Gnirke A."/>
            <person name="Yurkov A.M."/>
            <person name="Nowrousian M."/>
            <person name="Sun S."/>
            <person name="Cuomo C.A."/>
            <person name="Heitman J."/>
        </authorList>
    </citation>
    <scope>NUCLEOTIDE SEQUENCE</scope>
    <source>
        <strain evidence="3">CBS 10118</strain>
    </source>
</reference>
<feature type="compositionally biased region" description="Basic and acidic residues" evidence="2">
    <location>
        <begin position="321"/>
        <end position="342"/>
    </location>
</feature>
<feature type="region of interest" description="Disordered" evidence="2">
    <location>
        <begin position="1480"/>
        <end position="1562"/>
    </location>
</feature>
<feature type="compositionally biased region" description="Low complexity" evidence="2">
    <location>
        <begin position="600"/>
        <end position="620"/>
    </location>
</feature>
<evidence type="ECO:0000256" key="1">
    <source>
        <dbReference type="SAM" id="Coils"/>
    </source>
</evidence>
<feature type="compositionally biased region" description="Polar residues" evidence="2">
    <location>
        <begin position="748"/>
        <end position="784"/>
    </location>
</feature>
<feature type="compositionally biased region" description="Basic and acidic residues" evidence="2">
    <location>
        <begin position="1504"/>
        <end position="1529"/>
    </location>
</feature>
<accession>A0AAJ8M7T6</accession>
<feature type="coiled-coil region" evidence="1">
    <location>
        <begin position="890"/>
        <end position="927"/>
    </location>
</feature>
<feature type="compositionally biased region" description="Basic and acidic residues" evidence="2">
    <location>
        <begin position="1481"/>
        <end position="1496"/>
    </location>
</feature>
<dbReference type="RefSeq" id="XP_065725643.1">
    <property type="nucleotide sequence ID" value="XM_065869571.1"/>
</dbReference>
<feature type="compositionally biased region" description="Polar residues" evidence="2">
    <location>
        <begin position="413"/>
        <end position="435"/>
    </location>
</feature>
<dbReference type="GeneID" id="30205933"/>
<keyword evidence="1" id="KW-0175">Coiled coil</keyword>
<feature type="compositionally biased region" description="Polar residues" evidence="2">
    <location>
        <begin position="271"/>
        <end position="301"/>
    </location>
</feature>
<evidence type="ECO:0000313" key="4">
    <source>
        <dbReference type="Proteomes" id="UP000092730"/>
    </source>
</evidence>
<dbReference type="Proteomes" id="UP000092730">
    <property type="component" value="Chromosome 1"/>
</dbReference>
<name>A0AAJ8M7T6_9TREE</name>
<feature type="compositionally biased region" description="Basic and acidic residues" evidence="2">
    <location>
        <begin position="85"/>
        <end position="97"/>
    </location>
</feature>
<feature type="compositionally biased region" description="Basic and acidic residues" evidence="2">
    <location>
        <begin position="666"/>
        <end position="699"/>
    </location>
</feature>
<feature type="compositionally biased region" description="Polar residues" evidence="2">
    <location>
        <begin position="444"/>
        <end position="458"/>
    </location>
</feature>
<organism evidence="3 4">
    <name type="scientific">Kwoniella bestiolae CBS 10118</name>
    <dbReference type="NCBI Taxonomy" id="1296100"/>
    <lineage>
        <taxon>Eukaryota</taxon>
        <taxon>Fungi</taxon>
        <taxon>Dikarya</taxon>
        <taxon>Basidiomycota</taxon>
        <taxon>Agaricomycotina</taxon>
        <taxon>Tremellomycetes</taxon>
        <taxon>Tremellales</taxon>
        <taxon>Cryptococcaceae</taxon>
        <taxon>Kwoniella</taxon>
    </lineage>
</organism>
<feature type="compositionally biased region" description="Polar residues" evidence="2">
    <location>
        <begin position="343"/>
        <end position="357"/>
    </location>
</feature>
<feature type="compositionally biased region" description="Pro residues" evidence="2">
    <location>
        <begin position="1"/>
        <end position="14"/>
    </location>
</feature>
<dbReference type="EMBL" id="CP144541">
    <property type="protein sequence ID" value="WVW80849.1"/>
    <property type="molecule type" value="Genomic_DNA"/>
</dbReference>
<reference evidence="3" key="1">
    <citation type="submission" date="2013-07" db="EMBL/GenBank/DDBJ databases">
        <authorList>
            <consortium name="The Broad Institute Genome Sequencing Platform"/>
            <person name="Cuomo C."/>
            <person name="Litvintseva A."/>
            <person name="Chen Y."/>
            <person name="Heitman J."/>
            <person name="Sun S."/>
            <person name="Springer D."/>
            <person name="Dromer F."/>
            <person name="Young S.K."/>
            <person name="Zeng Q."/>
            <person name="Gargeya S."/>
            <person name="Fitzgerald M."/>
            <person name="Abouelleil A."/>
            <person name="Alvarado L."/>
            <person name="Berlin A.M."/>
            <person name="Chapman S.B."/>
            <person name="Dewar J."/>
            <person name="Goldberg J."/>
            <person name="Griggs A."/>
            <person name="Gujja S."/>
            <person name="Hansen M."/>
            <person name="Howarth C."/>
            <person name="Imamovic A."/>
            <person name="Larimer J."/>
            <person name="McCowan C."/>
            <person name="Murphy C."/>
            <person name="Pearson M."/>
            <person name="Priest M."/>
            <person name="Roberts A."/>
            <person name="Saif S."/>
            <person name="Shea T."/>
            <person name="Sykes S."/>
            <person name="Wortman J."/>
            <person name="Nusbaum C."/>
            <person name="Birren B."/>
        </authorList>
    </citation>
    <scope>NUCLEOTIDE SEQUENCE</scope>
    <source>
        <strain evidence="3">CBS 10118</strain>
    </source>
</reference>
<feature type="compositionally biased region" description="Low complexity" evidence="2">
    <location>
        <begin position="46"/>
        <end position="66"/>
    </location>
</feature>
<feature type="compositionally biased region" description="Basic and acidic residues" evidence="2">
    <location>
        <begin position="718"/>
        <end position="739"/>
    </location>
</feature>
<evidence type="ECO:0000313" key="3">
    <source>
        <dbReference type="EMBL" id="WVW80849.1"/>
    </source>
</evidence>
<feature type="compositionally biased region" description="Polar residues" evidence="2">
    <location>
        <begin position="559"/>
        <end position="599"/>
    </location>
</feature>
<protein>
    <submittedName>
        <fullName evidence="3">Uncharacterized protein</fullName>
    </submittedName>
</protein>
<keyword evidence="4" id="KW-1185">Reference proteome</keyword>
<feature type="compositionally biased region" description="Basic and acidic residues" evidence="2">
    <location>
        <begin position="506"/>
        <end position="516"/>
    </location>
</feature>
<evidence type="ECO:0000256" key="2">
    <source>
        <dbReference type="SAM" id="MobiDB-lite"/>
    </source>
</evidence>
<feature type="compositionally biased region" description="Polar residues" evidence="2">
    <location>
        <begin position="188"/>
        <end position="204"/>
    </location>
</feature>
<feature type="compositionally biased region" description="Low complexity" evidence="2">
    <location>
        <begin position="958"/>
        <end position="967"/>
    </location>
</feature>
<dbReference type="KEGG" id="kbi:30205933"/>
<gene>
    <name evidence="3" type="ORF">I302_102839</name>
</gene>
<feature type="compositionally biased region" description="Polar residues" evidence="2">
    <location>
        <begin position="168"/>
        <end position="181"/>
    </location>
</feature>
<feature type="region of interest" description="Disordered" evidence="2">
    <location>
        <begin position="949"/>
        <end position="983"/>
    </location>
</feature>
<feature type="compositionally biased region" description="Polar residues" evidence="2">
    <location>
        <begin position="237"/>
        <end position="250"/>
    </location>
</feature>
<feature type="compositionally biased region" description="Basic and acidic residues" evidence="2">
    <location>
        <begin position="803"/>
        <end position="838"/>
    </location>
</feature>
<feature type="compositionally biased region" description="Acidic residues" evidence="2">
    <location>
        <begin position="968"/>
        <end position="983"/>
    </location>
</feature>
<feature type="region of interest" description="Disordered" evidence="2">
    <location>
        <begin position="1"/>
        <end position="865"/>
    </location>
</feature>